<dbReference type="PANTHER" id="PTHR43765:SF2">
    <property type="entry name" value="2-DEHYDROPANTOATE 2-REDUCTASE"/>
    <property type="match status" value="1"/>
</dbReference>
<dbReference type="GO" id="GO:0005737">
    <property type="term" value="C:cytoplasm"/>
    <property type="evidence" value="ECO:0007669"/>
    <property type="project" value="TreeGrafter"/>
</dbReference>
<evidence type="ECO:0000256" key="7">
    <source>
        <dbReference type="ARBA" id="ARBA00022857"/>
    </source>
</evidence>
<dbReference type="Pfam" id="PF02558">
    <property type="entry name" value="ApbA"/>
    <property type="match status" value="1"/>
</dbReference>
<proteinExistence type="inferred from homology"/>
<dbReference type="InterPro" id="IPR013332">
    <property type="entry name" value="KPR_N"/>
</dbReference>
<comment type="function">
    <text evidence="1 11">Catalyzes the NADPH-dependent reduction of ketopantoate into pantoic acid.</text>
</comment>
<comment type="pathway">
    <text evidence="2 11">Cofactor biosynthesis; (R)-pantothenate biosynthesis; (R)-pantoate from 3-methyl-2-oxobutanoate: step 2/2.</text>
</comment>
<dbReference type="InterPro" id="IPR003710">
    <property type="entry name" value="ApbA"/>
</dbReference>
<dbReference type="InterPro" id="IPR013328">
    <property type="entry name" value="6PGD_dom2"/>
</dbReference>
<keyword evidence="7 11" id="KW-0521">NADP</keyword>
<protein>
    <recommendedName>
        <fullName evidence="5 11">2-dehydropantoate 2-reductase</fullName>
        <ecNumber evidence="4 11">1.1.1.169</ecNumber>
    </recommendedName>
    <alternativeName>
        <fullName evidence="9 11">Ketopantoate reductase</fullName>
    </alternativeName>
</protein>
<dbReference type="InterPro" id="IPR036291">
    <property type="entry name" value="NAD(P)-bd_dom_sf"/>
</dbReference>
<evidence type="ECO:0000256" key="3">
    <source>
        <dbReference type="ARBA" id="ARBA00007870"/>
    </source>
</evidence>
<dbReference type="GO" id="GO:0008677">
    <property type="term" value="F:2-dehydropantoate 2-reductase activity"/>
    <property type="evidence" value="ECO:0007669"/>
    <property type="project" value="UniProtKB-EC"/>
</dbReference>
<gene>
    <name evidence="14" type="ORF">GLW05_05435</name>
</gene>
<dbReference type="Pfam" id="PF08546">
    <property type="entry name" value="ApbA_C"/>
    <property type="match status" value="1"/>
</dbReference>
<dbReference type="InterPro" id="IPR013752">
    <property type="entry name" value="KPA_reductase"/>
</dbReference>
<comment type="similarity">
    <text evidence="3 11">Belongs to the ketopantoate reductase family.</text>
</comment>
<feature type="domain" description="Ketopantoate reductase N-terminal" evidence="12">
    <location>
        <begin position="3"/>
        <end position="143"/>
    </location>
</feature>
<evidence type="ECO:0000256" key="4">
    <source>
        <dbReference type="ARBA" id="ARBA00013014"/>
    </source>
</evidence>
<keyword evidence="8 11" id="KW-0560">Oxidoreductase</keyword>
<dbReference type="SUPFAM" id="SSF51735">
    <property type="entry name" value="NAD(P)-binding Rossmann-fold domains"/>
    <property type="match status" value="1"/>
</dbReference>
<evidence type="ECO:0000256" key="11">
    <source>
        <dbReference type="RuleBase" id="RU362068"/>
    </source>
</evidence>
<evidence type="ECO:0000313" key="15">
    <source>
        <dbReference type="Proteomes" id="UP000468638"/>
    </source>
</evidence>
<comment type="catalytic activity">
    <reaction evidence="10 11">
        <text>(R)-pantoate + NADP(+) = 2-dehydropantoate + NADPH + H(+)</text>
        <dbReference type="Rhea" id="RHEA:16233"/>
        <dbReference type="ChEBI" id="CHEBI:11561"/>
        <dbReference type="ChEBI" id="CHEBI:15378"/>
        <dbReference type="ChEBI" id="CHEBI:15980"/>
        <dbReference type="ChEBI" id="CHEBI:57783"/>
        <dbReference type="ChEBI" id="CHEBI:58349"/>
        <dbReference type="EC" id="1.1.1.169"/>
    </reaction>
</comment>
<dbReference type="OrthoDB" id="9800163at2"/>
<dbReference type="NCBIfam" id="TIGR00745">
    <property type="entry name" value="apbA_panE"/>
    <property type="match status" value="1"/>
</dbReference>
<evidence type="ECO:0000256" key="8">
    <source>
        <dbReference type="ARBA" id="ARBA00023002"/>
    </source>
</evidence>
<evidence type="ECO:0000256" key="6">
    <source>
        <dbReference type="ARBA" id="ARBA00022655"/>
    </source>
</evidence>
<sequence length="296" mass="33633">MKIGIIGGGAIGLFFSFELTKMGHEVTLHVRRAEQMMKLDEEGLFVKGGKEPIFLRTRLITELELPDVLIICTKQHGVEEIIAHIKNLPQKTTVMFVQNGMGHVNWFEHLNMPVVAGVVEYGVLKHSDTCFELTGEGTVRFAPVTASKANLIEIIKEINHKESFRVELEENWYRMLAGKLIINSAINPVTALFNVRNGEIVHNEYLLSISRSLCLEACEVLELPFQAMWEQVQSIAMKTSNNISSMAKDIQLKRTTEIEAISGYVLQKATHPVPYTNFIYYCILAKEKEIERRNER</sequence>
<dbReference type="Proteomes" id="UP000468638">
    <property type="component" value="Unassembled WGS sequence"/>
</dbReference>
<dbReference type="AlphaFoldDB" id="A0A6I4ZXH6"/>
<evidence type="ECO:0000256" key="9">
    <source>
        <dbReference type="ARBA" id="ARBA00032024"/>
    </source>
</evidence>
<dbReference type="InterPro" id="IPR008927">
    <property type="entry name" value="6-PGluconate_DH-like_C_sf"/>
</dbReference>
<dbReference type="RefSeq" id="WP_160846917.1">
    <property type="nucleotide sequence ID" value="NZ_WMEQ01000003.1"/>
</dbReference>
<organism evidence="14 15">
    <name type="scientific">Pontibacillus yanchengensis</name>
    <dbReference type="NCBI Taxonomy" id="462910"/>
    <lineage>
        <taxon>Bacteria</taxon>
        <taxon>Bacillati</taxon>
        <taxon>Bacillota</taxon>
        <taxon>Bacilli</taxon>
        <taxon>Bacillales</taxon>
        <taxon>Bacillaceae</taxon>
        <taxon>Pontibacillus</taxon>
    </lineage>
</organism>
<evidence type="ECO:0000259" key="12">
    <source>
        <dbReference type="Pfam" id="PF02558"/>
    </source>
</evidence>
<name>A0A6I4ZXH6_9BACI</name>
<dbReference type="PANTHER" id="PTHR43765">
    <property type="entry name" value="2-DEHYDROPANTOATE 2-REDUCTASE-RELATED"/>
    <property type="match status" value="1"/>
</dbReference>
<dbReference type="Gene3D" id="1.10.1040.10">
    <property type="entry name" value="N-(1-d-carboxylethyl)-l-norvaline Dehydrogenase, domain 2"/>
    <property type="match status" value="1"/>
</dbReference>
<dbReference type="EC" id="1.1.1.169" evidence="4 11"/>
<dbReference type="Gene3D" id="3.40.50.720">
    <property type="entry name" value="NAD(P)-binding Rossmann-like Domain"/>
    <property type="match status" value="1"/>
</dbReference>
<keyword evidence="6 11" id="KW-0566">Pantothenate biosynthesis</keyword>
<evidence type="ECO:0000256" key="5">
    <source>
        <dbReference type="ARBA" id="ARBA00019465"/>
    </source>
</evidence>
<dbReference type="SUPFAM" id="SSF48179">
    <property type="entry name" value="6-phosphogluconate dehydrogenase C-terminal domain-like"/>
    <property type="match status" value="1"/>
</dbReference>
<accession>A0A6I4ZXH6</accession>
<dbReference type="GO" id="GO:0050661">
    <property type="term" value="F:NADP binding"/>
    <property type="evidence" value="ECO:0007669"/>
    <property type="project" value="TreeGrafter"/>
</dbReference>
<dbReference type="GO" id="GO:0015940">
    <property type="term" value="P:pantothenate biosynthetic process"/>
    <property type="evidence" value="ECO:0007669"/>
    <property type="project" value="UniProtKB-UniPathway"/>
</dbReference>
<dbReference type="EMBL" id="WMEQ01000003">
    <property type="protein sequence ID" value="MYL33037.1"/>
    <property type="molecule type" value="Genomic_DNA"/>
</dbReference>
<evidence type="ECO:0000313" key="14">
    <source>
        <dbReference type="EMBL" id="MYL33037.1"/>
    </source>
</evidence>
<evidence type="ECO:0000256" key="1">
    <source>
        <dbReference type="ARBA" id="ARBA00002919"/>
    </source>
</evidence>
<feature type="domain" description="Ketopantoate reductase C-terminal" evidence="13">
    <location>
        <begin position="176"/>
        <end position="287"/>
    </location>
</feature>
<reference evidence="14 15" key="1">
    <citation type="submission" date="2019-11" db="EMBL/GenBank/DDBJ databases">
        <title>Genome sequences of 17 halophilic strains isolated from different environments.</title>
        <authorList>
            <person name="Furrow R.E."/>
        </authorList>
    </citation>
    <scope>NUCLEOTIDE SEQUENCE [LARGE SCALE GENOMIC DNA]</scope>
    <source>
        <strain evidence="14 15">22514_16_FS</strain>
    </source>
</reference>
<dbReference type="UniPathway" id="UPA00028">
    <property type="reaction ID" value="UER00004"/>
</dbReference>
<comment type="caution">
    <text evidence="14">The sequence shown here is derived from an EMBL/GenBank/DDBJ whole genome shotgun (WGS) entry which is preliminary data.</text>
</comment>
<dbReference type="InterPro" id="IPR050838">
    <property type="entry name" value="Ketopantoate_reductase"/>
</dbReference>
<evidence type="ECO:0000256" key="10">
    <source>
        <dbReference type="ARBA" id="ARBA00048793"/>
    </source>
</evidence>
<evidence type="ECO:0000259" key="13">
    <source>
        <dbReference type="Pfam" id="PF08546"/>
    </source>
</evidence>
<evidence type="ECO:0000256" key="2">
    <source>
        <dbReference type="ARBA" id="ARBA00004994"/>
    </source>
</evidence>